<dbReference type="Proteomes" id="UP000262969">
    <property type="component" value="Unassembled WGS sequence"/>
</dbReference>
<dbReference type="InterPro" id="IPR050984">
    <property type="entry name" value="Gfo/Idh/MocA_domain"/>
</dbReference>
<accession>A0A3D2X3D6</accession>
<evidence type="ECO:0000259" key="4">
    <source>
        <dbReference type="Pfam" id="PF22725"/>
    </source>
</evidence>
<organism evidence="5 6">
    <name type="scientific">Lachnoclostridium phytofermentans</name>
    <dbReference type="NCBI Taxonomy" id="66219"/>
    <lineage>
        <taxon>Bacteria</taxon>
        <taxon>Bacillati</taxon>
        <taxon>Bacillota</taxon>
        <taxon>Clostridia</taxon>
        <taxon>Lachnospirales</taxon>
        <taxon>Lachnospiraceae</taxon>
    </lineage>
</organism>
<dbReference type="Gene3D" id="3.30.360.10">
    <property type="entry name" value="Dihydrodipicolinate Reductase, domain 2"/>
    <property type="match status" value="1"/>
</dbReference>
<evidence type="ECO:0000259" key="3">
    <source>
        <dbReference type="Pfam" id="PF01408"/>
    </source>
</evidence>
<dbReference type="PANTHER" id="PTHR22604:SF105">
    <property type="entry name" value="TRANS-1,2-DIHYDROBENZENE-1,2-DIOL DEHYDROGENASE"/>
    <property type="match status" value="1"/>
</dbReference>
<dbReference type="AlphaFoldDB" id="A0A3D2X3D6"/>
<gene>
    <name evidence="5" type="ORF">DHW61_03210</name>
</gene>
<sequence>MNNIAILGAGRIASFMAKTVNGMNDVNLYGIASRDLSKAEEFAKEFSVDHAYGSYEEMLQDPNIDLVYIATPHSHHYEHAKLCLQNGKNVLCEKAFTANKKQAEEILSLAKEKGLLITEAIWTRYMPIAQMLKDVLHSGKIGTPASLISTFGALVSEKPRLREPSLAGGALLDLGIYPLTFALIAFGNEISDIKTSAVLTDLGVDETHSVILTYKDGKVATLCSSMISAMESQAIIYGTKGYLKVYGMNNYEKIEVYNSNRELVETIERPEQITGYEYEVTAALGAISEGKLECPEMPHEETLRVMEIMDGLRASWGVHYPFD</sequence>
<dbReference type="EMBL" id="DPVV01000115">
    <property type="protein sequence ID" value="HCL01414.1"/>
    <property type="molecule type" value="Genomic_DNA"/>
</dbReference>
<reference evidence="5 6" key="1">
    <citation type="journal article" date="2018" name="Nat. Biotechnol.">
        <title>A standardized bacterial taxonomy based on genome phylogeny substantially revises the tree of life.</title>
        <authorList>
            <person name="Parks D.H."/>
            <person name="Chuvochina M."/>
            <person name="Waite D.W."/>
            <person name="Rinke C."/>
            <person name="Skarshewski A."/>
            <person name="Chaumeil P.A."/>
            <person name="Hugenholtz P."/>
        </authorList>
    </citation>
    <scope>NUCLEOTIDE SEQUENCE [LARGE SCALE GENOMIC DNA]</scope>
    <source>
        <strain evidence="5">UBA11728</strain>
    </source>
</reference>
<name>A0A3D2X3D6_9FIRM</name>
<dbReference type="InterPro" id="IPR000683">
    <property type="entry name" value="Gfo/Idh/MocA-like_OxRdtase_N"/>
</dbReference>
<proteinExistence type="inferred from homology"/>
<evidence type="ECO:0000256" key="1">
    <source>
        <dbReference type="ARBA" id="ARBA00010928"/>
    </source>
</evidence>
<evidence type="ECO:0000313" key="5">
    <source>
        <dbReference type="EMBL" id="HCL01414.1"/>
    </source>
</evidence>
<dbReference type="Pfam" id="PF22725">
    <property type="entry name" value="GFO_IDH_MocA_C3"/>
    <property type="match status" value="1"/>
</dbReference>
<dbReference type="Pfam" id="PF01408">
    <property type="entry name" value="GFO_IDH_MocA"/>
    <property type="match status" value="1"/>
</dbReference>
<dbReference type="SUPFAM" id="SSF55347">
    <property type="entry name" value="Glyceraldehyde-3-phosphate dehydrogenase-like, C-terminal domain"/>
    <property type="match status" value="1"/>
</dbReference>
<feature type="domain" description="Gfo/Idh/MocA-like oxidoreductase N-terminal" evidence="3">
    <location>
        <begin position="3"/>
        <end position="117"/>
    </location>
</feature>
<comment type="caution">
    <text evidence="5">The sequence shown here is derived from an EMBL/GenBank/DDBJ whole genome shotgun (WGS) entry which is preliminary data.</text>
</comment>
<feature type="domain" description="GFO/IDH/MocA-like oxidoreductase" evidence="4">
    <location>
        <begin position="130"/>
        <end position="243"/>
    </location>
</feature>
<dbReference type="Gene3D" id="3.40.50.720">
    <property type="entry name" value="NAD(P)-binding Rossmann-like Domain"/>
    <property type="match status" value="1"/>
</dbReference>
<evidence type="ECO:0000256" key="2">
    <source>
        <dbReference type="ARBA" id="ARBA00023002"/>
    </source>
</evidence>
<dbReference type="InterPro" id="IPR055170">
    <property type="entry name" value="GFO_IDH_MocA-like_dom"/>
</dbReference>
<dbReference type="GO" id="GO:0000166">
    <property type="term" value="F:nucleotide binding"/>
    <property type="evidence" value="ECO:0007669"/>
    <property type="project" value="InterPro"/>
</dbReference>
<evidence type="ECO:0000313" key="6">
    <source>
        <dbReference type="Proteomes" id="UP000262969"/>
    </source>
</evidence>
<protein>
    <submittedName>
        <fullName evidence="5">Gfo/Idh/MocA family oxidoreductase</fullName>
    </submittedName>
</protein>
<keyword evidence="2" id="KW-0560">Oxidoreductase</keyword>
<dbReference type="PANTHER" id="PTHR22604">
    <property type="entry name" value="OXIDOREDUCTASES"/>
    <property type="match status" value="1"/>
</dbReference>
<dbReference type="GO" id="GO:0016491">
    <property type="term" value="F:oxidoreductase activity"/>
    <property type="evidence" value="ECO:0007669"/>
    <property type="project" value="UniProtKB-KW"/>
</dbReference>
<dbReference type="InterPro" id="IPR036291">
    <property type="entry name" value="NAD(P)-bd_dom_sf"/>
</dbReference>
<comment type="similarity">
    <text evidence="1">Belongs to the Gfo/Idh/MocA family.</text>
</comment>
<dbReference type="SUPFAM" id="SSF51735">
    <property type="entry name" value="NAD(P)-binding Rossmann-fold domains"/>
    <property type="match status" value="1"/>
</dbReference>